<dbReference type="EC" id="3.1.2.6" evidence="7"/>
<dbReference type="Proteomes" id="UP001165413">
    <property type="component" value="Unassembled WGS sequence"/>
</dbReference>
<dbReference type="InterPro" id="IPR036866">
    <property type="entry name" value="RibonucZ/Hydroxyglut_hydro"/>
</dbReference>
<evidence type="ECO:0000256" key="7">
    <source>
        <dbReference type="HAMAP-Rule" id="MF_01374"/>
    </source>
</evidence>
<comment type="cofactor">
    <cofactor evidence="7">
        <name>Zn(2+)</name>
        <dbReference type="ChEBI" id="CHEBI:29105"/>
    </cofactor>
    <text evidence="7">Binds 2 Zn(2+) ions per subunit.</text>
</comment>
<keyword evidence="6 7" id="KW-0862">Zinc</keyword>
<dbReference type="PIRSF" id="PIRSF005457">
    <property type="entry name" value="Glx"/>
    <property type="match status" value="1"/>
</dbReference>
<proteinExistence type="inferred from homology"/>
<dbReference type="PANTHER" id="PTHR43705">
    <property type="entry name" value="HYDROXYACYLGLUTATHIONE HYDROLASE"/>
    <property type="match status" value="1"/>
</dbReference>
<feature type="binding site" evidence="7">
    <location>
        <position position="65"/>
    </location>
    <ligand>
        <name>Zn(2+)</name>
        <dbReference type="ChEBI" id="CHEBI:29105"/>
        <label>2</label>
    </ligand>
</feature>
<accession>A0AA41X152</accession>
<feature type="binding site" evidence="7">
    <location>
        <position position="175"/>
    </location>
    <ligand>
        <name>Zn(2+)</name>
        <dbReference type="ChEBI" id="CHEBI:29105"/>
        <label>2</label>
    </ligand>
</feature>
<evidence type="ECO:0000313" key="10">
    <source>
        <dbReference type="Proteomes" id="UP001165413"/>
    </source>
</evidence>
<gene>
    <name evidence="7 9" type="primary">gloB</name>
    <name evidence="9" type="ORF">NLF92_03740</name>
</gene>
<evidence type="ECO:0000256" key="3">
    <source>
        <dbReference type="ARBA" id="ARBA00006759"/>
    </source>
</evidence>
<protein>
    <recommendedName>
        <fullName evidence="7">Hydroxyacylglutathione hydrolase</fullName>
        <ecNumber evidence="7">3.1.2.6</ecNumber>
    </recommendedName>
    <alternativeName>
        <fullName evidence="7">Glyoxalase II</fullName>
        <shortName evidence="7">Glx II</shortName>
    </alternativeName>
</protein>
<feature type="binding site" evidence="7">
    <location>
        <position position="66"/>
    </location>
    <ligand>
        <name>Zn(2+)</name>
        <dbReference type="ChEBI" id="CHEBI:29105"/>
        <label>2</label>
    </ligand>
</feature>
<sequence>MDATTTKNKLVITPLPAFSDNYIWILHNHTSCVVVDPGDADVVFDFLKENKLRLETILVTHHHPDHTGGINKLVQQYPYTSVFGPKDSSIPHITQKVVENHKVFLNEIEMIFNVKELPGHTLDHIMYEGHGVIFSGDVLFSAGCGRVFEGTYEQMLRSIDTFFNYPDNTLIYCTHEYTLANIEFALTVEPNNETLKQFKAWALRQRSNNFPTLPTNISEQKKVNPFMRLDSPEVIAFCEKQSGQKDLDRIELFTILRKAKDNF</sequence>
<dbReference type="InterPro" id="IPR050110">
    <property type="entry name" value="Glyoxalase_II_hydrolase"/>
</dbReference>
<dbReference type="SMART" id="SM00849">
    <property type="entry name" value="Lactamase_B"/>
    <property type="match status" value="1"/>
</dbReference>
<dbReference type="InterPro" id="IPR035680">
    <property type="entry name" value="Clx_II_MBL"/>
</dbReference>
<dbReference type="InterPro" id="IPR017782">
    <property type="entry name" value="Hydroxyacylglutathione_Hdrlase"/>
</dbReference>
<evidence type="ECO:0000313" key="9">
    <source>
        <dbReference type="EMBL" id="MCP3428058.1"/>
    </source>
</evidence>
<dbReference type="PANTHER" id="PTHR43705:SF1">
    <property type="entry name" value="HYDROXYACYLGLUTATHIONE HYDROLASE GLOB"/>
    <property type="match status" value="1"/>
</dbReference>
<dbReference type="GO" id="GO:0019243">
    <property type="term" value="P:methylglyoxal catabolic process to D-lactate via S-lactoyl-glutathione"/>
    <property type="evidence" value="ECO:0007669"/>
    <property type="project" value="UniProtKB-UniRule"/>
</dbReference>
<dbReference type="GO" id="GO:0046872">
    <property type="term" value="F:metal ion binding"/>
    <property type="evidence" value="ECO:0007669"/>
    <property type="project" value="UniProtKB-KW"/>
</dbReference>
<dbReference type="CDD" id="cd07723">
    <property type="entry name" value="hydroxyacylglutathione_hydrolase_MBL-fold"/>
    <property type="match status" value="1"/>
</dbReference>
<dbReference type="SUPFAM" id="SSF56281">
    <property type="entry name" value="Metallo-hydrolase/oxidoreductase"/>
    <property type="match status" value="1"/>
</dbReference>
<name>A0AA41X152_9ALTE</name>
<keyword evidence="5 7" id="KW-0378">Hydrolase</keyword>
<feature type="binding site" evidence="7">
    <location>
        <position position="137"/>
    </location>
    <ligand>
        <name>Zn(2+)</name>
        <dbReference type="ChEBI" id="CHEBI:29105"/>
        <label>2</label>
    </ligand>
</feature>
<dbReference type="Pfam" id="PF16123">
    <property type="entry name" value="HAGH_C"/>
    <property type="match status" value="1"/>
</dbReference>
<evidence type="ECO:0000256" key="6">
    <source>
        <dbReference type="ARBA" id="ARBA00022833"/>
    </source>
</evidence>
<comment type="similarity">
    <text evidence="3 7">Belongs to the metallo-beta-lactamase superfamily. Glyoxalase II family.</text>
</comment>
<dbReference type="HAMAP" id="MF_01374">
    <property type="entry name" value="Glyoxalase_2"/>
    <property type="match status" value="1"/>
</dbReference>
<dbReference type="GO" id="GO:0004416">
    <property type="term" value="F:hydroxyacylglutathione hydrolase activity"/>
    <property type="evidence" value="ECO:0007669"/>
    <property type="project" value="UniProtKB-UniRule"/>
</dbReference>
<comment type="catalytic activity">
    <reaction evidence="1 7">
        <text>an S-(2-hydroxyacyl)glutathione + H2O = a 2-hydroxy carboxylate + glutathione + H(+)</text>
        <dbReference type="Rhea" id="RHEA:21864"/>
        <dbReference type="ChEBI" id="CHEBI:15377"/>
        <dbReference type="ChEBI" id="CHEBI:15378"/>
        <dbReference type="ChEBI" id="CHEBI:57925"/>
        <dbReference type="ChEBI" id="CHEBI:58896"/>
        <dbReference type="ChEBI" id="CHEBI:71261"/>
        <dbReference type="EC" id="3.1.2.6"/>
    </reaction>
</comment>
<comment type="pathway">
    <text evidence="2 7">Secondary metabolite metabolism; methylglyoxal degradation; (R)-lactate from methylglyoxal: step 2/2.</text>
</comment>
<keyword evidence="10" id="KW-1185">Reference proteome</keyword>
<dbReference type="InterPro" id="IPR001279">
    <property type="entry name" value="Metallo-B-lactamas"/>
</dbReference>
<feature type="domain" description="Metallo-beta-lactamase" evidence="8">
    <location>
        <begin position="20"/>
        <end position="175"/>
    </location>
</feature>
<dbReference type="InterPro" id="IPR032282">
    <property type="entry name" value="HAGH_C"/>
</dbReference>
<organism evidence="9 10">
    <name type="scientific">Opacimonas viscosa</name>
    <dbReference type="NCBI Taxonomy" id="2961944"/>
    <lineage>
        <taxon>Bacteria</taxon>
        <taxon>Pseudomonadati</taxon>
        <taxon>Pseudomonadota</taxon>
        <taxon>Gammaproteobacteria</taxon>
        <taxon>Alteromonadales</taxon>
        <taxon>Alteromonadaceae</taxon>
        <taxon>Opacimonas</taxon>
    </lineage>
</organism>
<dbReference type="Gene3D" id="3.60.15.10">
    <property type="entry name" value="Ribonuclease Z/Hydroxyacylglutathione hydrolase-like"/>
    <property type="match status" value="1"/>
</dbReference>
<comment type="subunit">
    <text evidence="7">Monomer.</text>
</comment>
<comment type="caution">
    <text evidence="9">The sequence shown here is derived from an EMBL/GenBank/DDBJ whole genome shotgun (WGS) entry which is preliminary data.</text>
</comment>
<evidence type="ECO:0000256" key="5">
    <source>
        <dbReference type="ARBA" id="ARBA00022801"/>
    </source>
</evidence>
<reference evidence="9" key="1">
    <citation type="submission" date="2022-07" db="EMBL/GenBank/DDBJ databases">
        <title>Characterization of the Novel Bacterium Alteromonas immobilis LMIT006 and Alteromonas gregis LMIT007.</title>
        <authorList>
            <person name="Lin X."/>
        </authorList>
    </citation>
    <scope>NUCLEOTIDE SEQUENCE</scope>
    <source>
        <strain evidence="9">LMIT007</strain>
    </source>
</reference>
<dbReference type="EMBL" id="JANATA010000004">
    <property type="protein sequence ID" value="MCP3428058.1"/>
    <property type="molecule type" value="Genomic_DNA"/>
</dbReference>
<feature type="binding site" evidence="7">
    <location>
        <position position="63"/>
    </location>
    <ligand>
        <name>Zn(2+)</name>
        <dbReference type="ChEBI" id="CHEBI:29105"/>
        <label>1</label>
    </ligand>
</feature>
<feature type="binding site" evidence="7">
    <location>
        <position position="120"/>
    </location>
    <ligand>
        <name>Zn(2+)</name>
        <dbReference type="ChEBI" id="CHEBI:29105"/>
        <label>1</label>
    </ligand>
</feature>
<feature type="binding site" evidence="7">
    <location>
        <position position="137"/>
    </location>
    <ligand>
        <name>Zn(2+)</name>
        <dbReference type="ChEBI" id="CHEBI:29105"/>
        <label>1</label>
    </ligand>
</feature>
<evidence type="ECO:0000259" key="8">
    <source>
        <dbReference type="SMART" id="SM00849"/>
    </source>
</evidence>
<feature type="binding site" evidence="7">
    <location>
        <position position="61"/>
    </location>
    <ligand>
        <name>Zn(2+)</name>
        <dbReference type="ChEBI" id="CHEBI:29105"/>
        <label>1</label>
    </ligand>
</feature>
<evidence type="ECO:0000256" key="1">
    <source>
        <dbReference type="ARBA" id="ARBA00001623"/>
    </source>
</evidence>
<comment type="function">
    <text evidence="7">Thiolesterase that catalyzes the hydrolysis of S-D-lactoyl-glutathione to form glutathione and D-lactic acid.</text>
</comment>
<dbReference type="AlphaFoldDB" id="A0AA41X152"/>
<dbReference type="RefSeq" id="WP_254099039.1">
    <property type="nucleotide sequence ID" value="NZ_JANATA010000004.1"/>
</dbReference>
<keyword evidence="4 7" id="KW-0479">Metal-binding</keyword>
<evidence type="ECO:0000256" key="2">
    <source>
        <dbReference type="ARBA" id="ARBA00004963"/>
    </source>
</evidence>
<evidence type="ECO:0000256" key="4">
    <source>
        <dbReference type="ARBA" id="ARBA00022723"/>
    </source>
</evidence>
<dbReference type="Pfam" id="PF00753">
    <property type="entry name" value="Lactamase_B"/>
    <property type="match status" value="1"/>
</dbReference>
<dbReference type="NCBIfam" id="TIGR03413">
    <property type="entry name" value="GSH_gloB"/>
    <property type="match status" value="1"/>
</dbReference>